<keyword evidence="4 7" id="KW-0812">Transmembrane</keyword>
<evidence type="ECO:0000313" key="9">
    <source>
        <dbReference type="EMBL" id="MCZ0808254.1"/>
    </source>
</evidence>
<dbReference type="InterPro" id="IPR050638">
    <property type="entry name" value="AA-Vitamin_Transporters"/>
</dbReference>
<feature type="transmembrane region" description="Helical" evidence="7">
    <location>
        <begin position="269"/>
        <end position="287"/>
    </location>
</feature>
<dbReference type="Pfam" id="PF00892">
    <property type="entry name" value="EamA"/>
    <property type="match status" value="2"/>
</dbReference>
<protein>
    <submittedName>
        <fullName evidence="9">DMT family transporter</fullName>
    </submittedName>
</protein>
<dbReference type="RefSeq" id="WP_258433968.1">
    <property type="nucleotide sequence ID" value="NZ_JANSGW010000019.1"/>
</dbReference>
<comment type="similarity">
    <text evidence="2">Belongs to the EamA transporter family.</text>
</comment>
<evidence type="ECO:0000256" key="4">
    <source>
        <dbReference type="ARBA" id="ARBA00022692"/>
    </source>
</evidence>
<feature type="transmembrane region" description="Helical" evidence="7">
    <location>
        <begin position="244"/>
        <end position="263"/>
    </location>
</feature>
<evidence type="ECO:0000313" key="10">
    <source>
        <dbReference type="Proteomes" id="UP001077662"/>
    </source>
</evidence>
<evidence type="ECO:0000256" key="3">
    <source>
        <dbReference type="ARBA" id="ARBA00022475"/>
    </source>
</evidence>
<feature type="transmembrane region" description="Helical" evidence="7">
    <location>
        <begin position="181"/>
        <end position="201"/>
    </location>
</feature>
<dbReference type="AlphaFoldDB" id="A0AAP3DGW1"/>
<feature type="domain" description="EamA" evidence="8">
    <location>
        <begin position="151"/>
        <end position="286"/>
    </location>
</feature>
<name>A0AAP3DGW1_BRELA</name>
<proteinExistence type="inferred from homology"/>
<evidence type="ECO:0000256" key="2">
    <source>
        <dbReference type="ARBA" id="ARBA00007362"/>
    </source>
</evidence>
<evidence type="ECO:0000256" key="5">
    <source>
        <dbReference type="ARBA" id="ARBA00022989"/>
    </source>
</evidence>
<gene>
    <name evidence="9" type="ORF">O0554_15275</name>
</gene>
<feature type="transmembrane region" description="Helical" evidence="7">
    <location>
        <begin position="97"/>
        <end position="117"/>
    </location>
</feature>
<keyword evidence="5 7" id="KW-1133">Transmembrane helix</keyword>
<reference evidence="9" key="1">
    <citation type="submission" date="2022-09" db="EMBL/GenBank/DDBJ databases">
        <title>Genome analysis and characterization of larvicidal activity of Brevibacillus strains.</title>
        <authorList>
            <person name="Patrusheva E.V."/>
            <person name="Izotova A.O."/>
            <person name="Toshchakov S.V."/>
            <person name="Sineoky S.P."/>
        </authorList>
    </citation>
    <scope>NUCLEOTIDE SEQUENCE</scope>
    <source>
        <strain evidence="9">VKPM_B-13247</strain>
    </source>
</reference>
<feature type="domain" description="EamA" evidence="8">
    <location>
        <begin position="10"/>
        <end position="140"/>
    </location>
</feature>
<feature type="transmembrane region" description="Helical" evidence="7">
    <location>
        <begin position="68"/>
        <end position="85"/>
    </location>
</feature>
<accession>A0AAP3DGW1</accession>
<organism evidence="9 10">
    <name type="scientific">Brevibacillus laterosporus</name>
    <name type="common">Bacillus laterosporus</name>
    <dbReference type="NCBI Taxonomy" id="1465"/>
    <lineage>
        <taxon>Bacteria</taxon>
        <taxon>Bacillati</taxon>
        <taxon>Bacillota</taxon>
        <taxon>Bacilli</taxon>
        <taxon>Bacillales</taxon>
        <taxon>Paenibacillaceae</taxon>
        <taxon>Brevibacillus</taxon>
    </lineage>
</organism>
<keyword evidence="6 7" id="KW-0472">Membrane</keyword>
<evidence type="ECO:0000259" key="8">
    <source>
        <dbReference type="Pfam" id="PF00892"/>
    </source>
</evidence>
<evidence type="ECO:0000256" key="1">
    <source>
        <dbReference type="ARBA" id="ARBA00004651"/>
    </source>
</evidence>
<feature type="transmembrane region" description="Helical" evidence="7">
    <location>
        <begin position="12"/>
        <end position="31"/>
    </location>
</feature>
<dbReference type="GO" id="GO:0005886">
    <property type="term" value="C:plasma membrane"/>
    <property type="evidence" value="ECO:0007669"/>
    <property type="project" value="UniProtKB-SubCell"/>
</dbReference>
<dbReference type="SUPFAM" id="SSF103481">
    <property type="entry name" value="Multidrug resistance efflux transporter EmrE"/>
    <property type="match status" value="2"/>
</dbReference>
<dbReference type="PANTHER" id="PTHR32322">
    <property type="entry name" value="INNER MEMBRANE TRANSPORTER"/>
    <property type="match status" value="1"/>
</dbReference>
<dbReference type="EMBL" id="JAPTNE010000019">
    <property type="protein sequence ID" value="MCZ0808254.1"/>
    <property type="molecule type" value="Genomic_DNA"/>
</dbReference>
<sequence>MYQQSRIKTALYLAFLVLMWGVNWPLSKYALTYTPPLLFAGLRTFIGGLILISFAVVKRKQLHLKGTWHIYLISSVLNIILYYGFQTIGLQYMPAGLFSAVVFLQPVLLGIFSWLWLGESMYGLKILGLLLGFFGVASLSTDGFTGNMSAWGIILAIASSFSWAFGTIYMKKTATQVDSVWITAIQITFGGIVMLGSGSAVESWSDIAWNTSFIVVTLFISIFVIALGWLVYFKLLATIETSKVGAFTFLIPLISVIFSVLFLNEKVTINLIAGLVLITGSIILVNFKPKRLNKTSNIAIHR</sequence>
<comment type="caution">
    <text evidence="9">The sequence shown here is derived from an EMBL/GenBank/DDBJ whole genome shotgun (WGS) entry which is preliminary data.</text>
</comment>
<dbReference type="Proteomes" id="UP001077662">
    <property type="component" value="Unassembled WGS sequence"/>
</dbReference>
<dbReference type="InterPro" id="IPR000620">
    <property type="entry name" value="EamA_dom"/>
</dbReference>
<evidence type="ECO:0000256" key="7">
    <source>
        <dbReference type="SAM" id="Phobius"/>
    </source>
</evidence>
<feature type="transmembrane region" description="Helical" evidence="7">
    <location>
        <begin position="207"/>
        <end position="232"/>
    </location>
</feature>
<comment type="subcellular location">
    <subcellularLocation>
        <location evidence="1">Cell membrane</location>
        <topology evidence="1">Multi-pass membrane protein</topology>
    </subcellularLocation>
</comment>
<feature type="transmembrane region" description="Helical" evidence="7">
    <location>
        <begin position="150"/>
        <end position="169"/>
    </location>
</feature>
<feature type="transmembrane region" description="Helical" evidence="7">
    <location>
        <begin position="124"/>
        <end position="144"/>
    </location>
</feature>
<dbReference type="PANTHER" id="PTHR32322:SF18">
    <property type="entry name" value="S-ADENOSYLMETHIONINE_S-ADENOSYLHOMOCYSTEINE TRANSPORTER"/>
    <property type="match status" value="1"/>
</dbReference>
<keyword evidence="3" id="KW-1003">Cell membrane</keyword>
<dbReference type="InterPro" id="IPR037185">
    <property type="entry name" value="EmrE-like"/>
</dbReference>
<feature type="transmembrane region" description="Helical" evidence="7">
    <location>
        <begin position="37"/>
        <end position="56"/>
    </location>
</feature>
<evidence type="ECO:0000256" key="6">
    <source>
        <dbReference type="ARBA" id="ARBA00023136"/>
    </source>
</evidence>